<dbReference type="GO" id="GO:0006508">
    <property type="term" value="P:proteolysis"/>
    <property type="evidence" value="ECO:0007669"/>
    <property type="project" value="UniProtKB-KW"/>
</dbReference>
<feature type="active site" description="Charge relay system" evidence="6">
    <location>
        <position position="172"/>
    </location>
</feature>
<evidence type="ECO:0000256" key="4">
    <source>
        <dbReference type="ARBA" id="ARBA00022801"/>
    </source>
</evidence>
<dbReference type="InterPro" id="IPR000209">
    <property type="entry name" value="Peptidase_S8/S53_dom"/>
</dbReference>
<feature type="domain" description="Inhibitor I9" evidence="10">
    <location>
        <begin position="46"/>
        <end position="127"/>
    </location>
</feature>
<evidence type="ECO:0000256" key="8">
    <source>
        <dbReference type="SAM" id="SignalP"/>
    </source>
</evidence>
<dbReference type="Gene3D" id="3.40.50.200">
    <property type="entry name" value="Peptidase S8/S53 domain"/>
    <property type="match status" value="1"/>
</dbReference>
<dbReference type="Gene3D" id="3.30.70.80">
    <property type="entry name" value="Peptidase S8 propeptide/proteinase inhibitor I9"/>
    <property type="match status" value="1"/>
</dbReference>
<keyword evidence="5 6" id="KW-0720">Serine protease</keyword>
<gene>
    <name evidence="11" type="ORF">L873DRAFT_1747144</name>
</gene>
<dbReference type="OrthoDB" id="206201at2759"/>
<keyword evidence="4 6" id="KW-0378">Hydrolase</keyword>
<dbReference type="GO" id="GO:0004252">
    <property type="term" value="F:serine-type endopeptidase activity"/>
    <property type="evidence" value="ECO:0007669"/>
    <property type="project" value="UniProtKB-UniRule"/>
</dbReference>
<dbReference type="InterPro" id="IPR023827">
    <property type="entry name" value="Peptidase_S8_Asp-AS"/>
</dbReference>
<dbReference type="InterPro" id="IPR015500">
    <property type="entry name" value="Peptidase_S8_subtilisin-rel"/>
</dbReference>
<dbReference type="InterPro" id="IPR037045">
    <property type="entry name" value="S8pro/Inhibitor_I9_sf"/>
</dbReference>
<dbReference type="STRING" id="1336337.A0A3N4J896"/>
<dbReference type="SUPFAM" id="SSF52743">
    <property type="entry name" value="Subtilisin-like"/>
    <property type="match status" value="1"/>
</dbReference>
<dbReference type="AlphaFoldDB" id="A0A3N4J896"/>
<dbReference type="InterPro" id="IPR022398">
    <property type="entry name" value="Peptidase_S8_His-AS"/>
</dbReference>
<protein>
    <submittedName>
        <fullName evidence="11">Cuticle-degrading serine protease</fullName>
    </submittedName>
</protein>
<dbReference type="CDD" id="cd04077">
    <property type="entry name" value="Peptidases_S8_PCSK9_ProteinaseK_like"/>
    <property type="match status" value="1"/>
</dbReference>
<proteinExistence type="inferred from homology"/>
<feature type="signal peptide" evidence="8">
    <location>
        <begin position="1"/>
        <end position="19"/>
    </location>
</feature>
<dbReference type="InterPro" id="IPR010259">
    <property type="entry name" value="S8pro/Inhibitor_I9"/>
</dbReference>
<dbReference type="InterPro" id="IPR034193">
    <property type="entry name" value="PCSK9_ProteinaseK-like"/>
</dbReference>
<comment type="similarity">
    <text evidence="1 6 7">Belongs to the peptidase S8 family.</text>
</comment>
<dbReference type="PROSITE" id="PS00136">
    <property type="entry name" value="SUBTILASE_ASP"/>
    <property type="match status" value="1"/>
</dbReference>
<dbReference type="PROSITE" id="PS51892">
    <property type="entry name" value="SUBTILASE"/>
    <property type="match status" value="1"/>
</dbReference>
<dbReference type="EMBL" id="ML120437">
    <property type="protein sequence ID" value="RPA94405.1"/>
    <property type="molecule type" value="Genomic_DNA"/>
</dbReference>
<feature type="chain" id="PRO_5018084923" evidence="8">
    <location>
        <begin position="20"/>
        <end position="417"/>
    </location>
</feature>
<evidence type="ECO:0000256" key="3">
    <source>
        <dbReference type="ARBA" id="ARBA00022729"/>
    </source>
</evidence>
<dbReference type="InterPro" id="IPR036852">
    <property type="entry name" value="Peptidase_S8/S53_dom_sf"/>
</dbReference>
<evidence type="ECO:0000313" key="12">
    <source>
        <dbReference type="Proteomes" id="UP000276215"/>
    </source>
</evidence>
<evidence type="ECO:0000313" key="11">
    <source>
        <dbReference type="EMBL" id="RPA94405.1"/>
    </source>
</evidence>
<feature type="active site" description="Charge relay system" evidence="6">
    <location>
        <position position="203"/>
    </location>
</feature>
<dbReference type="PRINTS" id="PR00723">
    <property type="entry name" value="SUBTILISIN"/>
</dbReference>
<keyword evidence="2 6" id="KW-0645">Protease</keyword>
<name>A0A3N4J896_9PEZI</name>
<dbReference type="PANTHER" id="PTHR43806:SF58">
    <property type="entry name" value="ALKALINE PROTEASE 1-RELATED"/>
    <property type="match status" value="1"/>
</dbReference>
<dbReference type="PANTHER" id="PTHR43806">
    <property type="entry name" value="PEPTIDASE S8"/>
    <property type="match status" value="1"/>
</dbReference>
<dbReference type="Pfam" id="PF00082">
    <property type="entry name" value="Peptidase_S8"/>
    <property type="match status" value="1"/>
</dbReference>
<keyword evidence="3 8" id="KW-0732">Signal</keyword>
<dbReference type="SUPFAM" id="SSF54897">
    <property type="entry name" value="Protease propeptides/inhibitors"/>
    <property type="match status" value="1"/>
</dbReference>
<evidence type="ECO:0000256" key="7">
    <source>
        <dbReference type="RuleBase" id="RU003355"/>
    </source>
</evidence>
<evidence type="ECO:0000259" key="10">
    <source>
        <dbReference type="Pfam" id="PF05922"/>
    </source>
</evidence>
<evidence type="ECO:0000256" key="5">
    <source>
        <dbReference type="ARBA" id="ARBA00022825"/>
    </source>
</evidence>
<evidence type="ECO:0000256" key="6">
    <source>
        <dbReference type="PROSITE-ProRule" id="PRU01240"/>
    </source>
</evidence>
<dbReference type="PROSITE" id="PS00138">
    <property type="entry name" value="SUBTILASE_SER"/>
    <property type="match status" value="1"/>
</dbReference>
<evidence type="ECO:0000256" key="1">
    <source>
        <dbReference type="ARBA" id="ARBA00011073"/>
    </source>
</evidence>
<accession>A0A3N4J896</accession>
<dbReference type="InterPro" id="IPR050131">
    <property type="entry name" value="Peptidase_S8_subtilisin-like"/>
</dbReference>
<keyword evidence="12" id="KW-1185">Reference proteome</keyword>
<dbReference type="GO" id="GO:0005576">
    <property type="term" value="C:extracellular region"/>
    <property type="evidence" value="ECO:0007669"/>
    <property type="project" value="UniProtKB-ARBA"/>
</dbReference>
<evidence type="ECO:0000259" key="9">
    <source>
        <dbReference type="Pfam" id="PF00082"/>
    </source>
</evidence>
<sequence>MHFTQALTALTAFAGLTLAVPTPRPASQGTGAAFTSAQAGEKIPDNYIVVFKPDVDEETIQTHIGIARSLHANRLVRRDDSSLAGMKKQYRINGFRGYSGSFDEATIKSINASAEVDFIEADSIVTLKSFVTEKPAPSWGLSRISSTTAKSSYAGYTYDSTAGVGVTVYVIDTGIQTNHADFEGRAKWGYNAVDNLNADGAGHGTHVAGTIGGRTYGVAKKANLIAVKVLDEKGQGATTRVIEGMEWVVSDAKRKGKQDTSVANMSLGGRVSRAIDAAAQAGVSAGITFAVAAGNEGRDASTSSPAAVPSVLTVGATDADDSIAVYSNYGPLIDVFAPGTDITSTWIGASGFAINTMSGTSMATPHVAGLAAYLIALEGLSGAIEVTARIKELAVQGTVKGVGRTTTSALINNGIGR</sequence>
<evidence type="ECO:0000256" key="2">
    <source>
        <dbReference type="ARBA" id="ARBA00022670"/>
    </source>
</evidence>
<dbReference type="FunFam" id="3.40.50.200:FF:000007">
    <property type="entry name" value="Subtilisin-like serine protease"/>
    <property type="match status" value="1"/>
</dbReference>
<reference evidence="11 12" key="1">
    <citation type="journal article" date="2018" name="Nat. Ecol. Evol.">
        <title>Pezizomycetes genomes reveal the molecular basis of ectomycorrhizal truffle lifestyle.</title>
        <authorList>
            <person name="Murat C."/>
            <person name="Payen T."/>
            <person name="Noel B."/>
            <person name="Kuo A."/>
            <person name="Morin E."/>
            <person name="Chen J."/>
            <person name="Kohler A."/>
            <person name="Krizsan K."/>
            <person name="Balestrini R."/>
            <person name="Da Silva C."/>
            <person name="Montanini B."/>
            <person name="Hainaut M."/>
            <person name="Levati E."/>
            <person name="Barry K.W."/>
            <person name="Belfiori B."/>
            <person name="Cichocki N."/>
            <person name="Clum A."/>
            <person name="Dockter R.B."/>
            <person name="Fauchery L."/>
            <person name="Guy J."/>
            <person name="Iotti M."/>
            <person name="Le Tacon F."/>
            <person name="Lindquist E.A."/>
            <person name="Lipzen A."/>
            <person name="Malagnac F."/>
            <person name="Mello A."/>
            <person name="Molinier V."/>
            <person name="Miyauchi S."/>
            <person name="Poulain J."/>
            <person name="Riccioni C."/>
            <person name="Rubini A."/>
            <person name="Sitrit Y."/>
            <person name="Splivallo R."/>
            <person name="Traeger S."/>
            <person name="Wang M."/>
            <person name="Zifcakova L."/>
            <person name="Wipf D."/>
            <person name="Zambonelli A."/>
            <person name="Paolocci F."/>
            <person name="Nowrousian M."/>
            <person name="Ottonello S."/>
            <person name="Baldrian P."/>
            <person name="Spatafora J.W."/>
            <person name="Henrissat B."/>
            <person name="Nagy L.G."/>
            <person name="Aury J.M."/>
            <person name="Wincker P."/>
            <person name="Grigoriev I.V."/>
            <person name="Bonfante P."/>
            <person name="Martin F.M."/>
        </authorList>
    </citation>
    <scope>NUCLEOTIDE SEQUENCE [LARGE SCALE GENOMIC DNA]</scope>
    <source>
        <strain evidence="11 12">120613-1</strain>
    </source>
</reference>
<dbReference type="Proteomes" id="UP000276215">
    <property type="component" value="Unassembled WGS sequence"/>
</dbReference>
<dbReference type="PROSITE" id="PS00137">
    <property type="entry name" value="SUBTILASE_HIS"/>
    <property type="match status" value="1"/>
</dbReference>
<organism evidence="11 12">
    <name type="scientific">Choiromyces venosus 120613-1</name>
    <dbReference type="NCBI Taxonomy" id="1336337"/>
    <lineage>
        <taxon>Eukaryota</taxon>
        <taxon>Fungi</taxon>
        <taxon>Dikarya</taxon>
        <taxon>Ascomycota</taxon>
        <taxon>Pezizomycotina</taxon>
        <taxon>Pezizomycetes</taxon>
        <taxon>Pezizales</taxon>
        <taxon>Tuberaceae</taxon>
        <taxon>Choiromyces</taxon>
    </lineage>
</organism>
<dbReference type="InterPro" id="IPR023828">
    <property type="entry name" value="Peptidase_S8_Ser-AS"/>
</dbReference>
<feature type="domain" description="Peptidase S8/S53" evidence="9">
    <location>
        <begin position="164"/>
        <end position="377"/>
    </location>
</feature>
<dbReference type="Pfam" id="PF05922">
    <property type="entry name" value="Inhibitor_I9"/>
    <property type="match status" value="1"/>
</dbReference>
<feature type="active site" description="Charge relay system" evidence="6">
    <location>
        <position position="361"/>
    </location>
</feature>